<dbReference type="EMBL" id="BCTA01000038">
    <property type="protein sequence ID" value="GAT10394.1"/>
    <property type="molecule type" value="Genomic_DNA"/>
</dbReference>
<comment type="caution">
    <text evidence="5">The sequence shown here is derived from an EMBL/GenBank/DDBJ whole genome shotgun (WGS) entry which is preliminary data.</text>
</comment>
<dbReference type="RefSeq" id="WP_084377520.1">
    <property type="nucleotide sequence ID" value="NZ_BCTA01000038.1"/>
</dbReference>
<feature type="domain" description="Aldehyde dehydrogenase" evidence="4">
    <location>
        <begin position="13"/>
        <end position="471"/>
    </location>
</feature>
<sequence length="478" mass="50612">MTFHDKMFVGGTWTEASGGAKDQILAPATGEAFAEMAHGTPADVDRAVAAAHAAFPDWARTPVGERARAFLELADRIEADARTLAEIESRNAGKPISGALEEMEMIPDHLRFFAGAARTTEGRAAGEFVPGTTSIIRRDPLGVVGSVAPWNFPLLMAIWKIAPALLTGNTLVLKPSEHTPFSVLRLAELAADLFPAGVLNIVTGDGEDVGASLVSHPLVRMSSLTGSVETGRSLLRASADSNLKRLHLELGGKAPVLVYPDADVALAVEKIMQGAFGNAGQDCMAASRIYVHDSLHDDLVSGLEKAVKELNLGDLADENTVMGPVISAAHRDRVEGFVSRAKATGHTELLQGDNPGTGFYTAPTVVVGTKQDDEIISAEVFGPVTSVTRFGDNDDVLAWANDTEYGLAASVFTRDVGRAMVTSGALQFGTVWVNDHAPVTPEMPHGGFKQSGHGKDMSVYALEAYTEIKHVMINHASA</sequence>
<feature type="active site" evidence="2">
    <location>
        <position position="249"/>
    </location>
</feature>
<evidence type="ECO:0000259" key="4">
    <source>
        <dbReference type="Pfam" id="PF00171"/>
    </source>
</evidence>
<evidence type="ECO:0000313" key="6">
    <source>
        <dbReference type="Proteomes" id="UP000069773"/>
    </source>
</evidence>
<dbReference type="InterPro" id="IPR016161">
    <property type="entry name" value="Ald_DH/histidinol_DH"/>
</dbReference>
<evidence type="ECO:0000313" key="5">
    <source>
        <dbReference type="EMBL" id="GAT10394.1"/>
    </source>
</evidence>
<dbReference type="PROSITE" id="PS00070">
    <property type="entry name" value="ALDEHYDE_DEHYDR_CYS"/>
    <property type="match status" value="1"/>
</dbReference>
<dbReference type="Gene3D" id="3.40.605.10">
    <property type="entry name" value="Aldehyde Dehydrogenase, Chain A, domain 1"/>
    <property type="match status" value="1"/>
</dbReference>
<protein>
    <recommendedName>
        <fullName evidence="4">Aldehyde dehydrogenase domain-containing protein</fullName>
    </recommendedName>
</protein>
<organism evidence="5 6">
    <name type="scientific">Mycolicibacterium novocastrense</name>
    <name type="common">Mycobacterium novocastrense</name>
    <dbReference type="NCBI Taxonomy" id="59813"/>
    <lineage>
        <taxon>Bacteria</taxon>
        <taxon>Bacillati</taxon>
        <taxon>Actinomycetota</taxon>
        <taxon>Actinomycetes</taxon>
        <taxon>Mycobacteriales</taxon>
        <taxon>Mycobacteriaceae</taxon>
        <taxon>Mycolicibacterium</taxon>
    </lineage>
</organism>
<dbReference type="InterPro" id="IPR016162">
    <property type="entry name" value="Ald_DH_N"/>
</dbReference>
<dbReference type="InterPro" id="IPR016160">
    <property type="entry name" value="Ald_DH_CS_CYS"/>
</dbReference>
<evidence type="ECO:0000256" key="1">
    <source>
        <dbReference type="ARBA" id="ARBA00023002"/>
    </source>
</evidence>
<evidence type="ECO:0000256" key="3">
    <source>
        <dbReference type="RuleBase" id="RU003345"/>
    </source>
</evidence>
<dbReference type="InterPro" id="IPR029510">
    <property type="entry name" value="Ald_DH_CS_GLU"/>
</dbReference>
<dbReference type="PANTHER" id="PTHR11699">
    <property type="entry name" value="ALDEHYDE DEHYDROGENASE-RELATED"/>
    <property type="match status" value="1"/>
</dbReference>
<dbReference type="NCBIfam" id="NF010000">
    <property type="entry name" value="PRK13473.1"/>
    <property type="match status" value="1"/>
</dbReference>
<dbReference type="Gene3D" id="3.40.309.10">
    <property type="entry name" value="Aldehyde Dehydrogenase, Chain A, domain 2"/>
    <property type="match status" value="1"/>
</dbReference>
<dbReference type="InterPro" id="IPR015590">
    <property type="entry name" value="Aldehyde_DH_dom"/>
</dbReference>
<reference evidence="5 6" key="1">
    <citation type="journal article" date="2016" name="Genome Announc.">
        <title>Draft Genome Sequences of Five Rapidly Growing Mycobacterium Species, M. thermoresistibile, M. fortuitum subsp. acetamidolyticum, M. canariasense, M. brisbanense, and M. novocastrense.</title>
        <authorList>
            <person name="Katahira K."/>
            <person name="Ogura Y."/>
            <person name="Gotoh Y."/>
            <person name="Hayashi T."/>
        </authorList>
    </citation>
    <scope>NUCLEOTIDE SEQUENCE [LARGE SCALE GENOMIC DNA]</scope>
    <source>
        <strain evidence="5 6">JCM18114</strain>
    </source>
</reference>
<proteinExistence type="inferred from homology"/>
<dbReference type="Pfam" id="PF00171">
    <property type="entry name" value="Aldedh"/>
    <property type="match status" value="1"/>
</dbReference>
<comment type="similarity">
    <text evidence="3">Belongs to the aldehyde dehydrogenase family.</text>
</comment>
<keyword evidence="6" id="KW-1185">Reference proteome</keyword>
<keyword evidence="1 3" id="KW-0560">Oxidoreductase</keyword>
<dbReference type="Proteomes" id="UP000069773">
    <property type="component" value="Unassembled WGS sequence"/>
</dbReference>
<name>A0ABQ0KLC0_MYCNV</name>
<dbReference type="InterPro" id="IPR016163">
    <property type="entry name" value="Ald_DH_C"/>
</dbReference>
<dbReference type="SUPFAM" id="SSF53720">
    <property type="entry name" value="ALDH-like"/>
    <property type="match status" value="1"/>
</dbReference>
<dbReference type="PROSITE" id="PS00687">
    <property type="entry name" value="ALDEHYDE_DEHYDR_GLU"/>
    <property type="match status" value="1"/>
</dbReference>
<accession>A0ABQ0KLC0</accession>
<evidence type="ECO:0000256" key="2">
    <source>
        <dbReference type="PROSITE-ProRule" id="PRU10007"/>
    </source>
</evidence>
<gene>
    <name evidence="5" type="ORF">RMCN_3527</name>
</gene>